<sequence>MQTQGPAVHLARLEGFIHSNGVKRLILKKDHLCSVDIGRDRMGALGDWHQSSPTPAFGEGGQLPAQSWSPEEESLCSWTDHLIQSGDMTINQQKNLGVSHRKGPDWLLPGLHRGTPCHFRRRLKERKQRMNKMLVPVFTALLYFATAGALLCHVCVRQQPNKTCIAGKSMCKAAPGESCYLQTLLLGNFPLYAQQGCFRDCQDQVGGTFIHHDFHCCTEDFCNA</sequence>
<dbReference type="InterPro" id="IPR045860">
    <property type="entry name" value="Snake_toxin-like_sf"/>
</dbReference>
<dbReference type="EMBL" id="QXTE01000097">
    <property type="protein sequence ID" value="TFK06352.1"/>
    <property type="molecule type" value="Genomic_DNA"/>
</dbReference>
<dbReference type="GO" id="GO:0030154">
    <property type="term" value="P:cell differentiation"/>
    <property type="evidence" value="ECO:0007669"/>
    <property type="project" value="UniProtKB-ARBA"/>
</dbReference>
<reference evidence="3 4" key="2">
    <citation type="submission" date="2019-04" db="EMBL/GenBank/DDBJ databases">
        <title>The genome sequence of big-headed turtle.</title>
        <authorList>
            <person name="Gong S."/>
        </authorList>
    </citation>
    <scope>NUCLEOTIDE SEQUENCE [LARGE SCALE GENOMIC DNA]</scope>
    <source>
        <strain evidence="3">DO16091913</strain>
        <tissue evidence="3">Muscle</tissue>
    </source>
</reference>
<evidence type="ECO:0000313" key="4">
    <source>
        <dbReference type="Proteomes" id="UP000297703"/>
    </source>
</evidence>
<dbReference type="Proteomes" id="UP000297703">
    <property type="component" value="Unassembled WGS sequence"/>
</dbReference>
<accession>A0A4D9EG03</accession>
<dbReference type="OrthoDB" id="9404044at2759"/>
<gene>
    <name evidence="3" type="ORF">DR999_PMT10967</name>
</gene>
<evidence type="ECO:0000259" key="2">
    <source>
        <dbReference type="Pfam" id="PF00021"/>
    </source>
</evidence>
<name>A0A4D9EG03_9SAUR</name>
<keyword evidence="1" id="KW-0472">Membrane</keyword>
<evidence type="ECO:0000313" key="3">
    <source>
        <dbReference type="EMBL" id="TFK06352.1"/>
    </source>
</evidence>
<feature type="transmembrane region" description="Helical" evidence="1">
    <location>
        <begin position="130"/>
        <end position="151"/>
    </location>
</feature>
<dbReference type="Pfam" id="PF00021">
    <property type="entry name" value="UPAR_LY6"/>
    <property type="match status" value="1"/>
</dbReference>
<evidence type="ECO:0000256" key="1">
    <source>
        <dbReference type="SAM" id="Phobius"/>
    </source>
</evidence>
<reference evidence="3 4" key="1">
    <citation type="submission" date="2019-04" db="EMBL/GenBank/DDBJ databases">
        <title>Draft genome of the big-headed turtle Platysternon megacephalum.</title>
        <authorList>
            <person name="Gong S."/>
        </authorList>
    </citation>
    <scope>NUCLEOTIDE SEQUENCE [LARGE SCALE GENOMIC DNA]</scope>
    <source>
        <strain evidence="3">DO16091913</strain>
        <tissue evidence="3">Muscle</tissue>
    </source>
</reference>
<keyword evidence="4" id="KW-1185">Reference proteome</keyword>
<comment type="caution">
    <text evidence="3">The sequence shown here is derived from an EMBL/GenBank/DDBJ whole genome shotgun (WGS) entry which is preliminary data.</text>
</comment>
<feature type="domain" description="UPAR/Ly6" evidence="2">
    <location>
        <begin position="149"/>
        <end position="224"/>
    </location>
</feature>
<keyword evidence="1" id="KW-1133">Transmembrane helix</keyword>
<keyword evidence="1" id="KW-0812">Transmembrane</keyword>
<organism evidence="3 4">
    <name type="scientific">Platysternon megacephalum</name>
    <name type="common">big-headed turtle</name>
    <dbReference type="NCBI Taxonomy" id="55544"/>
    <lineage>
        <taxon>Eukaryota</taxon>
        <taxon>Metazoa</taxon>
        <taxon>Chordata</taxon>
        <taxon>Craniata</taxon>
        <taxon>Vertebrata</taxon>
        <taxon>Euteleostomi</taxon>
        <taxon>Archelosauria</taxon>
        <taxon>Testudinata</taxon>
        <taxon>Testudines</taxon>
        <taxon>Cryptodira</taxon>
        <taxon>Durocryptodira</taxon>
        <taxon>Testudinoidea</taxon>
        <taxon>Platysternidae</taxon>
        <taxon>Platysternon</taxon>
    </lineage>
</organism>
<proteinExistence type="predicted"/>
<protein>
    <submittedName>
        <fullName evidence="3">Glutamate-rich protein 5</fullName>
    </submittedName>
</protein>
<dbReference type="SUPFAM" id="SSF57302">
    <property type="entry name" value="Snake toxin-like"/>
    <property type="match status" value="1"/>
</dbReference>
<dbReference type="AlphaFoldDB" id="A0A4D9EG03"/>
<dbReference type="InterPro" id="IPR016054">
    <property type="entry name" value="LY6_UPA_recep-like"/>
</dbReference>